<gene>
    <name evidence="2" type="ORF">QYE76_009942</name>
</gene>
<dbReference type="Proteomes" id="UP001231189">
    <property type="component" value="Unassembled WGS sequence"/>
</dbReference>
<comment type="caution">
    <text evidence="2">The sequence shown here is derived from an EMBL/GenBank/DDBJ whole genome shotgun (WGS) entry which is preliminary data.</text>
</comment>
<organism evidence="2 3">
    <name type="scientific">Lolium multiflorum</name>
    <name type="common">Italian ryegrass</name>
    <name type="synonym">Lolium perenne subsp. multiflorum</name>
    <dbReference type="NCBI Taxonomy" id="4521"/>
    <lineage>
        <taxon>Eukaryota</taxon>
        <taxon>Viridiplantae</taxon>
        <taxon>Streptophyta</taxon>
        <taxon>Embryophyta</taxon>
        <taxon>Tracheophyta</taxon>
        <taxon>Spermatophyta</taxon>
        <taxon>Magnoliopsida</taxon>
        <taxon>Liliopsida</taxon>
        <taxon>Poales</taxon>
        <taxon>Poaceae</taxon>
        <taxon>BOP clade</taxon>
        <taxon>Pooideae</taxon>
        <taxon>Poodae</taxon>
        <taxon>Poeae</taxon>
        <taxon>Poeae Chloroplast Group 2 (Poeae type)</taxon>
        <taxon>Loliodinae</taxon>
        <taxon>Loliinae</taxon>
        <taxon>Lolium</taxon>
    </lineage>
</organism>
<name>A0AAD8X2L3_LOLMU</name>
<protein>
    <recommendedName>
        <fullName evidence="1">PIR2-like helical domain-containing protein</fullName>
    </recommendedName>
</protein>
<keyword evidence="3" id="KW-1185">Reference proteome</keyword>
<evidence type="ECO:0000259" key="1">
    <source>
        <dbReference type="Pfam" id="PF20235"/>
    </source>
</evidence>
<dbReference type="Pfam" id="PF20235">
    <property type="entry name" value="PIR2-like_helical"/>
    <property type="match status" value="2"/>
</dbReference>
<evidence type="ECO:0000313" key="3">
    <source>
        <dbReference type="Proteomes" id="UP001231189"/>
    </source>
</evidence>
<dbReference type="InterPro" id="IPR046527">
    <property type="entry name" value="PIR2-like_helical"/>
</dbReference>
<reference evidence="2" key="1">
    <citation type="submission" date="2023-07" db="EMBL/GenBank/DDBJ databases">
        <title>A chromosome-level genome assembly of Lolium multiflorum.</title>
        <authorList>
            <person name="Chen Y."/>
            <person name="Copetti D."/>
            <person name="Kolliker R."/>
            <person name="Studer B."/>
        </authorList>
    </citation>
    <scope>NUCLEOTIDE SEQUENCE</scope>
    <source>
        <strain evidence="2">02402/16</strain>
        <tissue evidence="2">Leaf</tissue>
    </source>
</reference>
<dbReference type="PANTHER" id="PTHR33120">
    <property type="entry name" value="EXPRESSED PROTEIN-RELATED"/>
    <property type="match status" value="1"/>
</dbReference>
<feature type="domain" description="PIR2-like helical" evidence="1">
    <location>
        <begin position="38"/>
        <end position="155"/>
    </location>
</feature>
<proteinExistence type="predicted"/>
<sequence>MSSDAGTTNSGVLRVIPPGRRFIPYRAVQDEERSRLLSKIDSLYREACSRIGGGGGGGGGVPSDVARLLVSGVVVGLLDPVSNILVNTLFTSDPITHPCPAGPYMDEAKLGEMVRRSLDGLVAFLVYFFPYLAGWEAVRYLLITDADLFIATRLIVSYRGMTRFSITSPASAEAFVVSLRLAAQVAGHPEPPRLVHAWMSRQSGLTDVADVLSASRMELPKLPDLREAWDLTAYRTCSQPDINIPDMLCETTRSLRIVLFDTFRCFYLRALARLPRHGLRTRYHRSLLKAGYCYGPMDPVSNIILNTIWYDATFSGGERPVLDMIGPRSLTRLECRSFFGLASFIKTRYHNLSDHEITQCLVASSGYLSLADPNLHADATRATHLSFGDINLSGDGAVWKTAQHRQQCVDCYGAIDKLKNQSPCTRTQEAYEAAATAAWHPNPEAHAAFLSSCKAMLPVSVALLLQSGERLTSVQVYYISSLFSPKQPTPEPIKMKNPCPVRVGKRRSEAQQRRITAKVKAALERHLLCDGVGN</sequence>
<dbReference type="PANTHER" id="PTHR33120:SF5">
    <property type="entry name" value="PIR2-LIKE HELICAL DOMAIN-CONTAINING PROTEIN"/>
    <property type="match status" value="1"/>
</dbReference>
<accession>A0AAD8X2L3</accession>
<evidence type="ECO:0000313" key="2">
    <source>
        <dbReference type="EMBL" id="KAK1693245.1"/>
    </source>
</evidence>
<dbReference type="AlphaFoldDB" id="A0AAD8X2L3"/>
<dbReference type="EMBL" id="JAUUTY010000001">
    <property type="protein sequence ID" value="KAK1693245.1"/>
    <property type="molecule type" value="Genomic_DNA"/>
</dbReference>
<feature type="domain" description="PIR2-like helical" evidence="1">
    <location>
        <begin position="263"/>
        <end position="371"/>
    </location>
</feature>